<keyword evidence="14" id="KW-1185">Reference proteome</keyword>
<dbReference type="InterPro" id="IPR001753">
    <property type="entry name" value="Enoyl-CoA_hydra/iso"/>
</dbReference>
<keyword evidence="6" id="KW-0520">NAD</keyword>
<dbReference type="Pfam" id="PF02737">
    <property type="entry name" value="3HCDH_N"/>
    <property type="match status" value="1"/>
</dbReference>
<evidence type="ECO:0000256" key="9">
    <source>
        <dbReference type="ARBA" id="ARBA00023268"/>
    </source>
</evidence>
<feature type="domain" description="3-hydroxyacyl-CoA dehydrogenase NAD binding" evidence="12">
    <location>
        <begin position="316"/>
        <end position="465"/>
    </location>
</feature>
<keyword evidence="3" id="KW-0276">Fatty acid metabolism</keyword>
<dbReference type="UniPathway" id="UPA00659"/>
<name>A0A1G6I2C8_9GAMM</name>
<gene>
    <name evidence="13" type="ORF">SAMN05421733_107178</name>
</gene>
<dbReference type="InterPro" id="IPR050136">
    <property type="entry name" value="FA_oxidation_alpha_subunit"/>
</dbReference>
<comment type="pathway">
    <text evidence="1">Lipid metabolism; fatty acid beta-oxidation.</text>
</comment>
<evidence type="ECO:0000256" key="10">
    <source>
        <dbReference type="ARBA" id="ARBA00049556"/>
    </source>
</evidence>
<organism evidence="13 14">
    <name type="scientific">Acinetobacter boissieri</name>
    <dbReference type="NCBI Taxonomy" id="1219383"/>
    <lineage>
        <taxon>Bacteria</taxon>
        <taxon>Pseudomonadati</taxon>
        <taxon>Pseudomonadota</taxon>
        <taxon>Gammaproteobacteria</taxon>
        <taxon>Moraxellales</taxon>
        <taxon>Moraxellaceae</taxon>
        <taxon>Acinetobacter</taxon>
    </lineage>
</organism>
<protein>
    <submittedName>
        <fullName evidence="13">3-hydroxyacyl-CoA dehydrogenase</fullName>
    </submittedName>
</protein>
<dbReference type="InterPro" id="IPR008927">
    <property type="entry name" value="6-PGluconate_DH-like_C_sf"/>
</dbReference>
<keyword evidence="9" id="KW-0511">Multifunctional enzyme</keyword>
<evidence type="ECO:0000313" key="13">
    <source>
        <dbReference type="EMBL" id="SDC00590.1"/>
    </source>
</evidence>
<evidence type="ECO:0000256" key="5">
    <source>
        <dbReference type="ARBA" id="ARBA00023002"/>
    </source>
</evidence>
<evidence type="ECO:0000313" key="14">
    <source>
        <dbReference type="Proteomes" id="UP000242501"/>
    </source>
</evidence>
<feature type="domain" description="3-hydroxyacyl-CoA dehydrogenase C-terminal" evidence="11">
    <location>
        <begin position="470"/>
        <end position="559"/>
    </location>
</feature>
<comment type="similarity">
    <text evidence="2">In the central section; belongs to the 3-hydroxyacyl-CoA dehydrogenase family.</text>
</comment>
<keyword evidence="5" id="KW-0560">Oxidoreductase</keyword>
<dbReference type="SUPFAM" id="SSF52096">
    <property type="entry name" value="ClpP/crotonase"/>
    <property type="match status" value="1"/>
</dbReference>
<keyword evidence="7" id="KW-0443">Lipid metabolism</keyword>
<accession>A0A1G6I2C8</accession>
<evidence type="ECO:0000256" key="2">
    <source>
        <dbReference type="ARBA" id="ARBA00007005"/>
    </source>
</evidence>
<keyword evidence="8" id="KW-0456">Lyase</keyword>
<dbReference type="InterPro" id="IPR036291">
    <property type="entry name" value="NAD(P)-bd_dom_sf"/>
</dbReference>
<evidence type="ECO:0000259" key="12">
    <source>
        <dbReference type="Pfam" id="PF02737"/>
    </source>
</evidence>
<dbReference type="STRING" id="1219383.SAMN05421733_107178"/>
<dbReference type="InterPro" id="IPR006176">
    <property type="entry name" value="3-OHacyl-CoA_DH_NAD-bd"/>
</dbReference>
<evidence type="ECO:0000259" key="11">
    <source>
        <dbReference type="Pfam" id="PF00725"/>
    </source>
</evidence>
<evidence type="ECO:0000256" key="7">
    <source>
        <dbReference type="ARBA" id="ARBA00023098"/>
    </source>
</evidence>
<dbReference type="InterPro" id="IPR029045">
    <property type="entry name" value="ClpP/crotonase-like_dom_sf"/>
</dbReference>
<dbReference type="PANTHER" id="PTHR43612">
    <property type="entry name" value="TRIFUNCTIONAL ENZYME SUBUNIT ALPHA"/>
    <property type="match status" value="1"/>
</dbReference>
<dbReference type="Pfam" id="PF00378">
    <property type="entry name" value="ECH_1"/>
    <property type="match status" value="1"/>
</dbReference>
<dbReference type="GO" id="GO:0016509">
    <property type="term" value="F:long-chain (3S)-3-hydroxyacyl-CoA dehydrogenase (NAD+) activity"/>
    <property type="evidence" value="ECO:0007669"/>
    <property type="project" value="TreeGrafter"/>
</dbReference>
<dbReference type="GO" id="GO:0070403">
    <property type="term" value="F:NAD+ binding"/>
    <property type="evidence" value="ECO:0007669"/>
    <property type="project" value="InterPro"/>
</dbReference>
<keyword evidence="4" id="KW-0442">Lipid degradation</keyword>
<evidence type="ECO:0000256" key="4">
    <source>
        <dbReference type="ARBA" id="ARBA00022963"/>
    </source>
</evidence>
<dbReference type="SUPFAM" id="SSF48179">
    <property type="entry name" value="6-phosphogluconate dehydrogenase C-terminal domain-like"/>
    <property type="match status" value="2"/>
</dbReference>
<dbReference type="Proteomes" id="UP000242501">
    <property type="component" value="Unassembled WGS sequence"/>
</dbReference>
<dbReference type="Pfam" id="PF00725">
    <property type="entry name" value="3HCDH"/>
    <property type="match status" value="1"/>
</dbReference>
<evidence type="ECO:0000256" key="3">
    <source>
        <dbReference type="ARBA" id="ARBA00022832"/>
    </source>
</evidence>
<dbReference type="Gene3D" id="3.90.226.10">
    <property type="entry name" value="2-enoyl-CoA Hydratase, Chain A, domain 1"/>
    <property type="match status" value="1"/>
</dbReference>
<dbReference type="SUPFAM" id="SSF51735">
    <property type="entry name" value="NAD(P)-binding Rossmann-fold domains"/>
    <property type="match status" value="1"/>
</dbReference>
<dbReference type="InterPro" id="IPR006108">
    <property type="entry name" value="3HC_DH_C"/>
</dbReference>
<proteinExistence type="inferred from homology"/>
<sequence>MIYNGPAVSIQRLEHDIAALRFKAPQGNTPLFHYDFFNDLDIALNSLDNERNISGLLLLDLECPPATMCQYYQQQLQQQHIEDLFAHAQTQLNRIEDYTFPTVALIEQYTFGPMAEIALCCDYRMTCPQARMFFAAHTFGQSSALGASVRLPRLIGLEHAITTLQNNTPFNTISLRTIGLADAQISTNNILNSAIQYVQLKQQQPKPLYKVQPTKLTRIAQFMVFEQARALTYQQKSHVHYPAYKILLDTLEQSVNSSRVEAQQFELQAYIKINNLWQTPQLTIQACSQYITDQAMPPQLQHVATVVNSYQPWITDLLQHDLQVHIADTGQDFDYNTFNQALEQSTIDLKTSAIKYSRYNPLSHDIQCVFDLVAENINTKVIRLNQLQQQLDTNCIILVESPMISAQNLAEQLEQPEHVLVMHQMTSLHSKPLVELVAHSKANQNTVTLAHHHLQQLGKMPLLVNPKAGLFSQHILAAYVSVLSELIDDGIDFAVIDTAMQNFGFLEGPAKLLDRIGLKQYVYIEKARYGKQASIPKCIQYMVDQGHFGQTHDFGFYRYDNSTQTARTNHIIYDLLYSEQPFHVMEDQDIVDRFLIALCHATLQAINEGMVKDAQQADLALVHGFGFPDFYVGPCYYIQHIGFAEYIALCNRHAHLGETYHVPKKIKNMLATQQFFYTQGVV</sequence>
<dbReference type="RefSeq" id="WP_171258560.1">
    <property type="nucleotide sequence ID" value="NZ_FMYL01000007.1"/>
</dbReference>
<dbReference type="GO" id="GO:0006635">
    <property type="term" value="P:fatty acid beta-oxidation"/>
    <property type="evidence" value="ECO:0007669"/>
    <property type="project" value="UniProtKB-UniPathway"/>
</dbReference>
<dbReference type="AlphaFoldDB" id="A0A1G6I2C8"/>
<evidence type="ECO:0000256" key="1">
    <source>
        <dbReference type="ARBA" id="ARBA00005005"/>
    </source>
</evidence>
<comment type="catalytic activity">
    <reaction evidence="10">
        <text>a (3S)-3-hydroxyacyl-CoA + NAD(+) = a 3-oxoacyl-CoA + NADH + H(+)</text>
        <dbReference type="Rhea" id="RHEA:22432"/>
        <dbReference type="ChEBI" id="CHEBI:15378"/>
        <dbReference type="ChEBI" id="CHEBI:57318"/>
        <dbReference type="ChEBI" id="CHEBI:57540"/>
        <dbReference type="ChEBI" id="CHEBI:57945"/>
        <dbReference type="ChEBI" id="CHEBI:90726"/>
        <dbReference type="EC" id="1.1.1.35"/>
    </reaction>
</comment>
<dbReference type="EMBL" id="FMYL01000007">
    <property type="protein sequence ID" value="SDC00590.1"/>
    <property type="molecule type" value="Genomic_DNA"/>
</dbReference>
<evidence type="ECO:0000256" key="6">
    <source>
        <dbReference type="ARBA" id="ARBA00023027"/>
    </source>
</evidence>
<dbReference type="PANTHER" id="PTHR43612:SF3">
    <property type="entry name" value="TRIFUNCTIONAL ENZYME SUBUNIT ALPHA, MITOCHONDRIAL"/>
    <property type="match status" value="1"/>
</dbReference>
<dbReference type="Gene3D" id="3.40.50.720">
    <property type="entry name" value="NAD(P)-binding Rossmann-like Domain"/>
    <property type="match status" value="1"/>
</dbReference>
<evidence type="ECO:0000256" key="8">
    <source>
        <dbReference type="ARBA" id="ARBA00023239"/>
    </source>
</evidence>
<dbReference type="GO" id="GO:0004300">
    <property type="term" value="F:enoyl-CoA hydratase activity"/>
    <property type="evidence" value="ECO:0007669"/>
    <property type="project" value="TreeGrafter"/>
</dbReference>
<reference evidence="14" key="1">
    <citation type="submission" date="2016-09" db="EMBL/GenBank/DDBJ databases">
        <authorList>
            <person name="Varghese N."/>
            <person name="Submissions S."/>
        </authorList>
    </citation>
    <scope>NUCLEOTIDE SEQUENCE [LARGE SCALE GENOMIC DNA]</scope>
    <source>
        <strain evidence="14">ANC 4422</strain>
    </source>
</reference>
<dbReference type="Gene3D" id="1.10.1040.50">
    <property type="match status" value="1"/>
</dbReference>